<dbReference type="Pfam" id="PF13843">
    <property type="entry name" value="DDE_Tnp_1_7"/>
    <property type="match status" value="1"/>
</dbReference>
<comment type="caution">
    <text evidence="3">The sequence shown here is derived from an EMBL/GenBank/DDBJ whole genome shotgun (WGS) entry which is preliminary data.</text>
</comment>
<dbReference type="EMBL" id="LNIX01000030">
    <property type="protein sequence ID" value="OXA41104.1"/>
    <property type="molecule type" value="Genomic_DNA"/>
</dbReference>
<reference evidence="3 4" key="1">
    <citation type="submission" date="2015-12" db="EMBL/GenBank/DDBJ databases">
        <title>The genome of Folsomia candida.</title>
        <authorList>
            <person name="Faddeeva A."/>
            <person name="Derks M.F."/>
            <person name="Anvar Y."/>
            <person name="Smit S."/>
            <person name="Van Straalen N."/>
            <person name="Roelofs D."/>
        </authorList>
    </citation>
    <scope>NUCLEOTIDE SEQUENCE [LARGE SCALE GENOMIC DNA]</scope>
    <source>
        <strain evidence="3 4">VU population</strain>
        <tissue evidence="3">Whole body</tissue>
    </source>
</reference>
<keyword evidence="4" id="KW-1185">Reference proteome</keyword>
<dbReference type="OrthoDB" id="8194810at2759"/>
<evidence type="ECO:0000313" key="4">
    <source>
        <dbReference type="Proteomes" id="UP000198287"/>
    </source>
</evidence>
<protein>
    <submittedName>
        <fullName evidence="3">PiggyBac transposable element-derived protein 4</fullName>
    </submittedName>
</protein>
<evidence type="ECO:0000313" key="3">
    <source>
        <dbReference type="EMBL" id="OXA41104.1"/>
    </source>
</evidence>
<accession>A0A226D8A8</accession>
<dbReference type="AlphaFoldDB" id="A0A226D8A8"/>
<dbReference type="PANTHER" id="PTHR46599:SF3">
    <property type="entry name" value="PIGGYBAC TRANSPOSABLE ELEMENT-DERIVED PROTEIN 4"/>
    <property type="match status" value="1"/>
</dbReference>
<sequence>MKTFSVVDARTGFVLNSKIYAGKGSEELKFSMKEYGYGGTILLELVEPYFSKNHVIFADNYFTSPAAAKILLSKSTYICGTVRCNRKNLPKISQQKKGDVIAFHSEGANGGILLGSWKDRRQVKMISTGMKHEMMEVTTRSGAIKRKAMTVVEYNKLARGIDLSDMQIHQYDTNRRSYKWYKKMFMRLVDLALYNALIMMREHHQKHSFLDFRLNLVRQLLEITGGTTSAKPLPQNEIPFRLTERHFIAKCIRTGSDKSSYRRCQVCAKEKKEKRTSYCCPKRQSTGGVLLRLPEWWSKKVVNPPPHDDRPKTRLPQWFTYAETNYREIQWVSAPPEKVPRATPPRSRAPTNNGLNYATLSTTTPAPSPRVGVVTDCRVAFQEGLRAAPVHSIRGTCSSSSPCKKKKEY</sequence>
<name>A0A226D8A8_FOLCA</name>
<dbReference type="PANTHER" id="PTHR46599">
    <property type="entry name" value="PIGGYBAC TRANSPOSABLE ELEMENT-DERIVED PROTEIN 4"/>
    <property type="match status" value="1"/>
</dbReference>
<organism evidence="3 4">
    <name type="scientific">Folsomia candida</name>
    <name type="common">Springtail</name>
    <dbReference type="NCBI Taxonomy" id="158441"/>
    <lineage>
        <taxon>Eukaryota</taxon>
        <taxon>Metazoa</taxon>
        <taxon>Ecdysozoa</taxon>
        <taxon>Arthropoda</taxon>
        <taxon>Hexapoda</taxon>
        <taxon>Collembola</taxon>
        <taxon>Entomobryomorpha</taxon>
        <taxon>Isotomoidea</taxon>
        <taxon>Isotomidae</taxon>
        <taxon>Proisotominae</taxon>
        <taxon>Folsomia</taxon>
    </lineage>
</organism>
<feature type="region of interest" description="Disordered" evidence="1">
    <location>
        <begin position="337"/>
        <end position="369"/>
    </location>
</feature>
<feature type="domain" description="PiggyBac transposable element-derived protein" evidence="2">
    <location>
        <begin position="3"/>
        <end position="196"/>
    </location>
</feature>
<dbReference type="Proteomes" id="UP000198287">
    <property type="component" value="Unassembled WGS sequence"/>
</dbReference>
<dbReference type="OMA" id="NISATAW"/>
<proteinExistence type="predicted"/>
<dbReference type="STRING" id="158441.A0A226D8A8"/>
<gene>
    <name evidence="3" type="ORF">Fcan01_24123</name>
</gene>
<evidence type="ECO:0000259" key="2">
    <source>
        <dbReference type="Pfam" id="PF13843"/>
    </source>
</evidence>
<evidence type="ECO:0000256" key="1">
    <source>
        <dbReference type="SAM" id="MobiDB-lite"/>
    </source>
</evidence>
<dbReference type="InterPro" id="IPR029526">
    <property type="entry name" value="PGBD"/>
</dbReference>